<dbReference type="PANTHER" id="PTHR21666">
    <property type="entry name" value="PEPTIDASE-RELATED"/>
    <property type="match status" value="1"/>
</dbReference>
<gene>
    <name evidence="10" type="ORF">QO005_003737</name>
</gene>
<keyword evidence="3" id="KW-0479">Metal-binding</keyword>
<accession>A0ABU0IGI9</accession>
<evidence type="ECO:0000256" key="6">
    <source>
        <dbReference type="ARBA" id="ARBA00023049"/>
    </source>
</evidence>
<feature type="domain" description="M23ase beta-sheet core" evidence="9">
    <location>
        <begin position="359"/>
        <end position="460"/>
    </location>
</feature>
<evidence type="ECO:0000256" key="4">
    <source>
        <dbReference type="ARBA" id="ARBA00022801"/>
    </source>
</evidence>
<dbReference type="PANTHER" id="PTHR21666:SF288">
    <property type="entry name" value="CELL DIVISION PROTEIN YTFB"/>
    <property type="match status" value="1"/>
</dbReference>
<keyword evidence="11" id="KW-1185">Reference proteome</keyword>
<evidence type="ECO:0000256" key="3">
    <source>
        <dbReference type="ARBA" id="ARBA00022723"/>
    </source>
</evidence>
<dbReference type="InterPro" id="IPR011055">
    <property type="entry name" value="Dup_hybrid_motif"/>
</dbReference>
<dbReference type="RefSeq" id="WP_307159557.1">
    <property type="nucleotide sequence ID" value="NZ_JAUSWH010000014.1"/>
</dbReference>
<keyword evidence="5" id="KW-0862">Zinc</keyword>
<keyword evidence="8" id="KW-0732">Signal</keyword>
<organism evidence="10 11">
    <name type="scientific">Rhizobium paknamense</name>
    <dbReference type="NCBI Taxonomy" id="1206817"/>
    <lineage>
        <taxon>Bacteria</taxon>
        <taxon>Pseudomonadati</taxon>
        <taxon>Pseudomonadota</taxon>
        <taxon>Alphaproteobacteria</taxon>
        <taxon>Hyphomicrobiales</taxon>
        <taxon>Rhizobiaceae</taxon>
        <taxon>Rhizobium/Agrobacterium group</taxon>
        <taxon>Rhizobium</taxon>
    </lineage>
</organism>
<feature type="compositionally biased region" description="Low complexity" evidence="7">
    <location>
        <begin position="32"/>
        <end position="65"/>
    </location>
</feature>
<evidence type="ECO:0000313" key="10">
    <source>
        <dbReference type="EMBL" id="MDQ0457381.1"/>
    </source>
</evidence>
<keyword evidence="2" id="KW-0645">Protease</keyword>
<evidence type="ECO:0000256" key="7">
    <source>
        <dbReference type="SAM" id="MobiDB-lite"/>
    </source>
</evidence>
<dbReference type="Pfam" id="PF01551">
    <property type="entry name" value="Peptidase_M23"/>
    <property type="match status" value="1"/>
</dbReference>
<keyword evidence="4" id="KW-0378">Hydrolase</keyword>
<dbReference type="CDD" id="cd12797">
    <property type="entry name" value="M23_peptidase"/>
    <property type="match status" value="1"/>
</dbReference>
<comment type="cofactor">
    <cofactor evidence="1">
        <name>Zn(2+)</name>
        <dbReference type="ChEBI" id="CHEBI:29105"/>
    </cofactor>
</comment>
<dbReference type="Proteomes" id="UP001235269">
    <property type="component" value="Unassembled WGS sequence"/>
</dbReference>
<sequence length="476" mass="51083">MRQGGLRALLLVAGFVATFSPLARAEEPQPQLAAPEAGSPSPASPAGQAAQAPAPVADDPAAALQAKRDQVSKELTALSETMKLSTDKADELRRSIDALDKSSASLKEALISSASRRKEIEQKIADGEKKLADYGVREDGIRKSFRARRAVLAEVLGALERMGRNPPPALLVKPEDALGAVRTAILLGAVVPGMRKETEKLAHDLQELADLKKATETEREAMTASLKSRQEEEARMDMLLGENARLSEKNSAELQEETRRAEALAQKSTSLQGLISGLESEIASVKAAGEQARLEEQKRQQMTDEQREKARQDAEAMVPDKNRIAPAFSFDELKGKLQLPAVGDVLRQFGDPDGTGHDAKGMVLATGPGAVVTAPADGTVVYAGQFRSYGKMVILNTGEGYHVILSGMDRVTGHAGQFVLSGEPIGVMGEKRVASAAAFALETDRPTLYIEFRKDGNSVDSRPWWAKDAGKVRNDS</sequence>
<evidence type="ECO:0000256" key="5">
    <source>
        <dbReference type="ARBA" id="ARBA00022833"/>
    </source>
</evidence>
<proteinExistence type="predicted"/>
<evidence type="ECO:0000256" key="8">
    <source>
        <dbReference type="SAM" id="SignalP"/>
    </source>
</evidence>
<feature type="signal peptide" evidence="8">
    <location>
        <begin position="1"/>
        <end position="25"/>
    </location>
</feature>
<evidence type="ECO:0000313" key="11">
    <source>
        <dbReference type="Proteomes" id="UP001235269"/>
    </source>
</evidence>
<comment type="caution">
    <text evidence="10">The sequence shown here is derived from an EMBL/GenBank/DDBJ whole genome shotgun (WGS) entry which is preliminary data.</text>
</comment>
<dbReference type="InterPro" id="IPR016047">
    <property type="entry name" value="M23ase_b-sheet_dom"/>
</dbReference>
<name>A0ABU0IGI9_9HYPH</name>
<feature type="chain" id="PRO_5046234907" evidence="8">
    <location>
        <begin position="26"/>
        <end position="476"/>
    </location>
</feature>
<reference evidence="10 11" key="1">
    <citation type="submission" date="2023-07" db="EMBL/GenBank/DDBJ databases">
        <title>Genomic Encyclopedia of Type Strains, Phase IV (KMG-IV): sequencing the most valuable type-strain genomes for metagenomic binning, comparative biology and taxonomic classification.</title>
        <authorList>
            <person name="Goeker M."/>
        </authorList>
    </citation>
    <scope>NUCLEOTIDE SEQUENCE [LARGE SCALE GENOMIC DNA]</scope>
    <source>
        <strain evidence="10 11">DSM 100301</strain>
    </source>
</reference>
<keyword evidence="6" id="KW-0482">Metalloprotease</keyword>
<feature type="region of interest" description="Disordered" evidence="7">
    <location>
        <begin position="293"/>
        <end position="316"/>
    </location>
</feature>
<dbReference type="InterPro" id="IPR050570">
    <property type="entry name" value="Cell_wall_metabolism_enzyme"/>
</dbReference>
<dbReference type="EMBL" id="JAUSWH010000014">
    <property type="protein sequence ID" value="MDQ0457381.1"/>
    <property type="molecule type" value="Genomic_DNA"/>
</dbReference>
<evidence type="ECO:0000256" key="2">
    <source>
        <dbReference type="ARBA" id="ARBA00022670"/>
    </source>
</evidence>
<evidence type="ECO:0000256" key="1">
    <source>
        <dbReference type="ARBA" id="ARBA00001947"/>
    </source>
</evidence>
<dbReference type="SUPFAM" id="SSF51261">
    <property type="entry name" value="Duplicated hybrid motif"/>
    <property type="match status" value="1"/>
</dbReference>
<protein>
    <submittedName>
        <fullName evidence="10">Septal ring factor EnvC (AmiA/AmiB activator)</fullName>
    </submittedName>
</protein>
<feature type="region of interest" description="Disordered" evidence="7">
    <location>
        <begin position="25"/>
        <end position="70"/>
    </location>
</feature>
<evidence type="ECO:0000259" key="9">
    <source>
        <dbReference type="Pfam" id="PF01551"/>
    </source>
</evidence>
<dbReference type="Gene3D" id="2.70.70.10">
    <property type="entry name" value="Glucose Permease (Domain IIA)"/>
    <property type="match status" value="1"/>
</dbReference>